<dbReference type="InterPro" id="IPR001279">
    <property type="entry name" value="Metallo-B-lactamas"/>
</dbReference>
<gene>
    <name evidence="3" type="ORF">DS909_06630</name>
</gene>
<dbReference type="InterPro" id="IPR036866">
    <property type="entry name" value="RibonucZ/Hydroxyglut_hydro"/>
</dbReference>
<feature type="domain" description="Metallo-beta-lactamase" evidence="2">
    <location>
        <begin position="55"/>
        <end position="223"/>
    </location>
</feature>
<dbReference type="Gene3D" id="3.60.15.10">
    <property type="entry name" value="Ribonuclease Z/Hydroxyacylglutathione hydrolase-like"/>
    <property type="match status" value="1"/>
</dbReference>
<dbReference type="SUPFAM" id="SSF56281">
    <property type="entry name" value="Metallo-hydrolase/oxidoreductase"/>
    <property type="match status" value="1"/>
</dbReference>
<dbReference type="GO" id="GO:0016787">
    <property type="term" value="F:hydrolase activity"/>
    <property type="evidence" value="ECO:0007669"/>
    <property type="project" value="UniProtKB-KW"/>
</dbReference>
<dbReference type="RefSeq" id="WP_113822680.1">
    <property type="nucleotide sequence ID" value="NZ_QOCE01000014.1"/>
</dbReference>
<dbReference type="CDD" id="cd16276">
    <property type="entry name" value="metallo-hydrolase-like_MBL-fold"/>
    <property type="match status" value="1"/>
</dbReference>
<comment type="caution">
    <text evidence="3">The sequence shown here is derived from an EMBL/GenBank/DDBJ whole genome shotgun (WGS) entry which is preliminary data.</text>
</comment>
<protein>
    <submittedName>
        <fullName evidence="3">MBL fold metallo-hydrolase</fullName>
    </submittedName>
</protein>
<dbReference type="PANTHER" id="PTHR42951:SF22">
    <property type="entry name" value="METALLO BETA-LACTAMASE SUPERFAMILY LIPOPROTEIN"/>
    <property type="match status" value="1"/>
</dbReference>
<reference evidence="3 4" key="1">
    <citation type="submission" date="2018-07" db="EMBL/GenBank/DDBJ databases">
        <title>Modular assembly of carbohydrate-degrading microbial communities in the ocean.</title>
        <authorList>
            <person name="Enke T.N."/>
            <person name="Datta M.S."/>
            <person name="Schwartzman J.A."/>
            <person name="Cermak N."/>
            <person name="Schmitz D.A."/>
            <person name="Barrere J."/>
            <person name="Cordero O.X."/>
        </authorList>
    </citation>
    <scope>NUCLEOTIDE SEQUENCE [LARGE SCALE GENOMIC DNA]</scope>
    <source>
        <strain evidence="3 4">C3M10</strain>
    </source>
</reference>
<dbReference type="AlphaFoldDB" id="A0A366X504"/>
<keyword evidence="1" id="KW-0732">Signal</keyword>
<dbReference type="EMBL" id="QOCE01000014">
    <property type="protein sequence ID" value="RBW58418.1"/>
    <property type="molecule type" value="Genomic_DNA"/>
</dbReference>
<organism evidence="3 4">
    <name type="scientific">Phaeobacter gallaeciensis</name>
    <dbReference type="NCBI Taxonomy" id="60890"/>
    <lineage>
        <taxon>Bacteria</taxon>
        <taxon>Pseudomonadati</taxon>
        <taxon>Pseudomonadota</taxon>
        <taxon>Alphaproteobacteria</taxon>
        <taxon>Rhodobacterales</taxon>
        <taxon>Roseobacteraceae</taxon>
        <taxon>Phaeobacter</taxon>
    </lineage>
</organism>
<dbReference type="InterPro" id="IPR050855">
    <property type="entry name" value="NDM-1-like"/>
</dbReference>
<name>A0A366X504_9RHOB</name>
<keyword evidence="3" id="KW-0378">Hydrolase</keyword>
<evidence type="ECO:0000259" key="2">
    <source>
        <dbReference type="SMART" id="SM00849"/>
    </source>
</evidence>
<evidence type="ECO:0000313" key="3">
    <source>
        <dbReference type="EMBL" id="RBW58418.1"/>
    </source>
</evidence>
<dbReference type="Pfam" id="PF00753">
    <property type="entry name" value="Lactamase_B"/>
    <property type="match status" value="1"/>
</dbReference>
<dbReference type="SMART" id="SM00849">
    <property type="entry name" value="Lactamase_B"/>
    <property type="match status" value="1"/>
</dbReference>
<feature type="signal peptide" evidence="1">
    <location>
        <begin position="1"/>
        <end position="22"/>
    </location>
</feature>
<dbReference type="OrthoDB" id="7253658at2"/>
<proteinExistence type="predicted"/>
<dbReference type="Proteomes" id="UP000252706">
    <property type="component" value="Unassembled WGS sequence"/>
</dbReference>
<accession>A0A366X504</accession>
<dbReference type="PANTHER" id="PTHR42951">
    <property type="entry name" value="METALLO-BETA-LACTAMASE DOMAIN-CONTAINING"/>
    <property type="match status" value="1"/>
</dbReference>
<sequence>MKRLIPTIALIASLGFASTAMAADYPTTEPVGGETFGHSVTHIGDNIYVFRWWVYRNFFIVTDEGVIATDPMNPKAAQLLKQEIEQITDKPIRYVLYSHNHHDHISGGIELDGDGVEFVGHENIAKELIDHPNPTLPAPDITFTDNYTVELGGRRVELEYYGPNHGESLVIMRLPEEKIIFVVDIVTPRRVAFRIMPDFWPDEWVRTLKEIEATDYDYVISGHGPETEPAIEPAIVVTEQREYIEDLMAAVKSAMDAGTHSPDKLQQTVKLPKYENWRAYDDWLPMNVERIWAFYHMGW</sequence>
<feature type="chain" id="PRO_5016670654" evidence="1">
    <location>
        <begin position="23"/>
        <end position="299"/>
    </location>
</feature>
<evidence type="ECO:0000256" key="1">
    <source>
        <dbReference type="SAM" id="SignalP"/>
    </source>
</evidence>
<evidence type="ECO:0000313" key="4">
    <source>
        <dbReference type="Proteomes" id="UP000252706"/>
    </source>
</evidence>